<evidence type="ECO:0000256" key="1">
    <source>
        <dbReference type="ARBA" id="ARBA00004123"/>
    </source>
</evidence>
<dbReference type="AlphaFoldDB" id="A0A7N0RHH5"/>
<dbReference type="EnsemblPlants" id="Kaladp0011s0574.1.v1.1">
    <property type="protein sequence ID" value="Kaladp0011s0574.1.v1.1"/>
    <property type="gene ID" value="Kaladp0011s0574.v1.1"/>
</dbReference>
<dbReference type="InterPro" id="IPR003340">
    <property type="entry name" value="B3_DNA-bd"/>
</dbReference>
<dbReference type="Proteomes" id="UP000594263">
    <property type="component" value="Unplaced"/>
</dbReference>
<dbReference type="Gene3D" id="2.40.330.10">
    <property type="entry name" value="DNA-binding pseudobarrel domain"/>
    <property type="match status" value="2"/>
</dbReference>
<evidence type="ECO:0000313" key="8">
    <source>
        <dbReference type="EnsemblPlants" id="Kaladp0011s0574.1.v1.1"/>
    </source>
</evidence>
<reference evidence="8" key="1">
    <citation type="submission" date="2021-01" db="UniProtKB">
        <authorList>
            <consortium name="EnsemblPlants"/>
        </authorList>
    </citation>
    <scope>IDENTIFICATION</scope>
</reference>
<dbReference type="Pfam" id="PF02362">
    <property type="entry name" value="B3"/>
    <property type="match status" value="2"/>
</dbReference>
<dbReference type="GO" id="GO:0003677">
    <property type="term" value="F:DNA binding"/>
    <property type="evidence" value="ECO:0007669"/>
    <property type="project" value="UniProtKB-KW"/>
</dbReference>
<evidence type="ECO:0000256" key="4">
    <source>
        <dbReference type="ARBA" id="ARBA00023163"/>
    </source>
</evidence>
<evidence type="ECO:0000256" key="6">
    <source>
        <dbReference type="SAM" id="MobiDB-lite"/>
    </source>
</evidence>
<proteinExistence type="predicted"/>
<organism evidence="8 9">
    <name type="scientific">Kalanchoe fedtschenkoi</name>
    <name type="common">Lavender scallops</name>
    <name type="synonym">South American air plant</name>
    <dbReference type="NCBI Taxonomy" id="63787"/>
    <lineage>
        <taxon>Eukaryota</taxon>
        <taxon>Viridiplantae</taxon>
        <taxon>Streptophyta</taxon>
        <taxon>Embryophyta</taxon>
        <taxon>Tracheophyta</taxon>
        <taxon>Spermatophyta</taxon>
        <taxon>Magnoliopsida</taxon>
        <taxon>eudicotyledons</taxon>
        <taxon>Gunneridae</taxon>
        <taxon>Pentapetalae</taxon>
        <taxon>Saxifragales</taxon>
        <taxon>Crassulaceae</taxon>
        <taxon>Kalanchoe</taxon>
    </lineage>
</organism>
<sequence length="291" mass="32797">MRSTIMAREIDEIMVKKEESETLRGLLFSQPSFFKVLIGDDYSDKLRVPPFFAKKCLDKVSGKSFDLETHCGSWTVEIAQTGKRGYFFKKGWAAFVRANNIEFGDFLVFFLTGPCRLSVMMYDKTACVKNLVSLVGRRKKKKSNTHEPATAATKMFCDTTDEPAPTATNGHCYEYCVTLKKYNKYNMRLKRDFMRGSGLAQMMNVEVTNGEGGSWPVEVGSGGRRLGGGWSKFWIDNNLAAGDRCMVRFTRDNSRNSRQVEFLKLKGEAGQEKATPWGDHELWSDPSGSVG</sequence>
<dbReference type="PROSITE" id="PS50863">
    <property type="entry name" value="B3"/>
    <property type="match status" value="2"/>
</dbReference>
<dbReference type="InterPro" id="IPR050655">
    <property type="entry name" value="Plant_B3_domain"/>
</dbReference>
<name>A0A7N0RHH5_KALFE</name>
<evidence type="ECO:0000256" key="5">
    <source>
        <dbReference type="ARBA" id="ARBA00023242"/>
    </source>
</evidence>
<evidence type="ECO:0000259" key="7">
    <source>
        <dbReference type="PROSITE" id="PS50863"/>
    </source>
</evidence>
<dbReference type="GO" id="GO:0005634">
    <property type="term" value="C:nucleus"/>
    <property type="evidence" value="ECO:0007669"/>
    <property type="project" value="UniProtKB-SubCell"/>
</dbReference>
<dbReference type="SMART" id="SM01019">
    <property type="entry name" value="B3"/>
    <property type="match status" value="2"/>
</dbReference>
<keyword evidence="5" id="KW-0539">Nucleus</keyword>
<keyword evidence="4" id="KW-0804">Transcription</keyword>
<dbReference type="PANTHER" id="PTHR31920:SF121">
    <property type="entry name" value="TF-B3 DOMAIN-CONTAINING PROTEIN"/>
    <property type="match status" value="1"/>
</dbReference>
<dbReference type="PANTHER" id="PTHR31920">
    <property type="entry name" value="B3 DOMAIN-CONTAINING"/>
    <property type="match status" value="1"/>
</dbReference>
<dbReference type="OMA" id="QICEANK"/>
<evidence type="ECO:0000256" key="2">
    <source>
        <dbReference type="ARBA" id="ARBA00023015"/>
    </source>
</evidence>
<dbReference type="SUPFAM" id="SSF101936">
    <property type="entry name" value="DNA-binding pseudobarrel domain"/>
    <property type="match status" value="2"/>
</dbReference>
<keyword evidence="3" id="KW-0238">DNA-binding</keyword>
<keyword evidence="2" id="KW-0805">Transcription regulation</keyword>
<evidence type="ECO:0000256" key="3">
    <source>
        <dbReference type="ARBA" id="ARBA00023125"/>
    </source>
</evidence>
<comment type="subcellular location">
    <subcellularLocation>
        <location evidence="1">Nucleus</location>
    </subcellularLocation>
</comment>
<feature type="domain" description="TF-B3" evidence="7">
    <location>
        <begin position="31"/>
        <end position="125"/>
    </location>
</feature>
<dbReference type="InterPro" id="IPR015300">
    <property type="entry name" value="DNA-bd_pseudobarrel_sf"/>
</dbReference>
<dbReference type="Gramene" id="Kaladp0011s0574.1.v1.1">
    <property type="protein sequence ID" value="Kaladp0011s0574.1.v1.1"/>
    <property type="gene ID" value="Kaladp0011s0574.v1.1"/>
</dbReference>
<evidence type="ECO:0000313" key="9">
    <source>
        <dbReference type="Proteomes" id="UP000594263"/>
    </source>
</evidence>
<accession>A0A7N0RHH5</accession>
<protein>
    <recommendedName>
        <fullName evidence="7">TF-B3 domain-containing protein</fullName>
    </recommendedName>
</protein>
<feature type="region of interest" description="Disordered" evidence="6">
    <location>
        <begin position="267"/>
        <end position="291"/>
    </location>
</feature>
<feature type="domain" description="TF-B3" evidence="7">
    <location>
        <begin position="172"/>
        <end position="266"/>
    </location>
</feature>
<keyword evidence="9" id="KW-1185">Reference proteome</keyword>
<dbReference type="CDD" id="cd10017">
    <property type="entry name" value="B3_DNA"/>
    <property type="match status" value="1"/>
</dbReference>